<evidence type="ECO:0000256" key="2">
    <source>
        <dbReference type="SAM" id="SignalP"/>
    </source>
</evidence>
<evidence type="ECO:0000313" key="4">
    <source>
        <dbReference type="Proteomes" id="UP000605670"/>
    </source>
</evidence>
<evidence type="ECO:0008006" key="5">
    <source>
        <dbReference type="Google" id="ProtNLM"/>
    </source>
</evidence>
<reference evidence="3" key="2">
    <citation type="submission" date="2020-09" db="EMBL/GenBank/DDBJ databases">
        <authorList>
            <person name="Sun Q."/>
            <person name="Zhou Y."/>
        </authorList>
    </citation>
    <scope>NUCLEOTIDE SEQUENCE</scope>
    <source>
        <strain evidence="3">CGMCC 1.12160</strain>
    </source>
</reference>
<evidence type="ECO:0000313" key="3">
    <source>
        <dbReference type="EMBL" id="GGF55354.1"/>
    </source>
</evidence>
<comment type="caution">
    <text evidence="3">The sequence shown here is derived from an EMBL/GenBank/DDBJ whole genome shotgun (WGS) entry which is preliminary data.</text>
</comment>
<evidence type="ECO:0000256" key="1">
    <source>
        <dbReference type="SAM" id="MobiDB-lite"/>
    </source>
</evidence>
<proteinExistence type="predicted"/>
<gene>
    <name evidence="3" type="ORF">GCM10011366_24080</name>
</gene>
<feature type="signal peptide" evidence="2">
    <location>
        <begin position="1"/>
        <end position="25"/>
    </location>
</feature>
<reference evidence="3" key="1">
    <citation type="journal article" date="2014" name="Int. J. Syst. Evol. Microbiol.">
        <title>Complete genome sequence of Corynebacterium casei LMG S-19264T (=DSM 44701T), isolated from a smear-ripened cheese.</title>
        <authorList>
            <consortium name="US DOE Joint Genome Institute (JGI-PGF)"/>
            <person name="Walter F."/>
            <person name="Albersmeier A."/>
            <person name="Kalinowski J."/>
            <person name="Ruckert C."/>
        </authorList>
    </citation>
    <scope>NUCLEOTIDE SEQUENCE</scope>
    <source>
        <strain evidence="3">CGMCC 1.12160</strain>
    </source>
</reference>
<sequence>MKTFTRSAAPMVLAAALALTGCSQGQDDTAGQDAQGQQPPATQAEQAPVAQSQQPADASATVEDVTADSAAAAGVDLTAVDPLATATVPAVVEGDADATMEVALLGLRRDGKVLVGTYSFTVTSDAPNPEPRWIYHYLGDQGWDPYLVDTVNLTRHDVLGNGSAQTDYQGPKFLPGQTLYAYAMFAAPAEDVTEMSVSLVDSAPAVTGVPIQ</sequence>
<feature type="compositionally biased region" description="Low complexity" evidence="1">
    <location>
        <begin position="23"/>
        <end position="51"/>
    </location>
</feature>
<dbReference type="EMBL" id="BMEM01000004">
    <property type="protein sequence ID" value="GGF55354.1"/>
    <property type="molecule type" value="Genomic_DNA"/>
</dbReference>
<keyword evidence="2" id="KW-0732">Signal</keyword>
<dbReference type="Proteomes" id="UP000605670">
    <property type="component" value="Unassembled WGS sequence"/>
</dbReference>
<keyword evidence="4" id="KW-1185">Reference proteome</keyword>
<organism evidence="3 4">
    <name type="scientific">Ornithinimicrobium tianjinense</name>
    <dbReference type="NCBI Taxonomy" id="1195761"/>
    <lineage>
        <taxon>Bacteria</taxon>
        <taxon>Bacillati</taxon>
        <taxon>Actinomycetota</taxon>
        <taxon>Actinomycetes</taxon>
        <taxon>Micrococcales</taxon>
        <taxon>Ornithinimicrobiaceae</taxon>
        <taxon>Ornithinimicrobium</taxon>
    </lineage>
</organism>
<dbReference type="AlphaFoldDB" id="A0A917BQM0"/>
<name>A0A917BQM0_9MICO</name>
<feature type="region of interest" description="Disordered" evidence="1">
    <location>
        <begin position="23"/>
        <end position="65"/>
    </location>
</feature>
<dbReference type="RefSeq" id="WP_188431123.1">
    <property type="nucleotide sequence ID" value="NZ_BAABKH010000014.1"/>
</dbReference>
<accession>A0A917BQM0</accession>
<protein>
    <recommendedName>
        <fullName evidence="5">DUF4352 domain-containing protein</fullName>
    </recommendedName>
</protein>
<dbReference type="PROSITE" id="PS51257">
    <property type="entry name" value="PROKAR_LIPOPROTEIN"/>
    <property type="match status" value="1"/>
</dbReference>
<feature type="chain" id="PRO_5037340581" description="DUF4352 domain-containing protein" evidence="2">
    <location>
        <begin position="26"/>
        <end position="212"/>
    </location>
</feature>